<dbReference type="Pfam" id="PF01040">
    <property type="entry name" value="UbiA"/>
    <property type="match status" value="1"/>
</dbReference>
<evidence type="ECO:0000256" key="5">
    <source>
        <dbReference type="ARBA" id="ARBA00022989"/>
    </source>
</evidence>
<evidence type="ECO:0000256" key="1">
    <source>
        <dbReference type="ARBA" id="ARBA00004508"/>
    </source>
</evidence>
<dbReference type="PANTHER" id="PTHR43009:SF6">
    <property type="entry name" value="HOMOGENTISATE PHYTYLTRANSFERASE 1, CHLOROPLASTIC"/>
    <property type="match status" value="1"/>
</dbReference>
<comment type="subcellular location">
    <subcellularLocation>
        <location evidence="1">Plastid</location>
        <location evidence="1">Chloroplast membrane</location>
        <topology evidence="1">Multi-pass membrane protein</topology>
    </subcellularLocation>
</comment>
<dbReference type="AlphaFoldDB" id="A0ABD1LI03"/>
<dbReference type="Proteomes" id="UP001603857">
    <property type="component" value="Unassembled WGS sequence"/>
</dbReference>
<organism evidence="8 9">
    <name type="scientific">Flemingia macrophylla</name>
    <dbReference type="NCBI Taxonomy" id="520843"/>
    <lineage>
        <taxon>Eukaryota</taxon>
        <taxon>Viridiplantae</taxon>
        <taxon>Streptophyta</taxon>
        <taxon>Embryophyta</taxon>
        <taxon>Tracheophyta</taxon>
        <taxon>Spermatophyta</taxon>
        <taxon>Magnoliopsida</taxon>
        <taxon>eudicotyledons</taxon>
        <taxon>Gunneridae</taxon>
        <taxon>Pentapetalae</taxon>
        <taxon>rosids</taxon>
        <taxon>fabids</taxon>
        <taxon>Fabales</taxon>
        <taxon>Fabaceae</taxon>
        <taxon>Papilionoideae</taxon>
        <taxon>50 kb inversion clade</taxon>
        <taxon>NPAAA clade</taxon>
        <taxon>indigoferoid/millettioid clade</taxon>
        <taxon>Phaseoleae</taxon>
        <taxon>Flemingia</taxon>
    </lineage>
</organism>
<proteinExistence type="inferred from homology"/>
<feature type="transmembrane region" description="Helical" evidence="7">
    <location>
        <begin position="62"/>
        <end position="81"/>
    </location>
</feature>
<keyword evidence="6 7" id="KW-0472">Membrane</keyword>
<dbReference type="InterPro" id="IPR000537">
    <property type="entry name" value="UbiA_prenyltransferase"/>
</dbReference>
<keyword evidence="4 7" id="KW-0812">Transmembrane</keyword>
<evidence type="ECO:0000313" key="8">
    <source>
        <dbReference type="EMBL" id="KAL2323101.1"/>
    </source>
</evidence>
<reference evidence="8 9" key="1">
    <citation type="submission" date="2024-08" db="EMBL/GenBank/DDBJ databases">
        <title>Insights into the chromosomal genome structure of Flemingia macrophylla.</title>
        <authorList>
            <person name="Ding Y."/>
            <person name="Zhao Y."/>
            <person name="Bi W."/>
            <person name="Wu M."/>
            <person name="Zhao G."/>
            <person name="Gong Y."/>
            <person name="Li W."/>
            <person name="Zhang P."/>
        </authorList>
    </citation>
    <scope>NUCLEOTIDE SEQUENCE [LARGE SCALE GENOMIC DNA]</scope>
    <source>
        <strain evidence="8">DYQJB</strain>
        <tissue evidence="8">Leaf</tissue>
    </source>
</reference>
<dbReference type="GO" id="GO:0031969">
    <property type="term" value="C:chloroplast membrane"/>
    <property type="evidence" value="ECO:0007669"/>
    <property type="project" value="UniProtKB-SubCell"/>
</dbReference>
<keyword evidence="9" id="KW-1185">Reference proteome</keyword>
<evidence type="ECO:0000256" key="2">
    <source>
        <dbReference type="ARBA" id="ARBA00005985"/>
    </source>
</evidence>
<protein>
    <submittedName>
        <fullName evidence="8">Uncharacterized protein</fullName>
    </submittedName>
</protein>
<evidence type="ECO:0000256" key="6">
    <source>
        <dbReference type="ARBA" id="ARBA00023136"/>
    </source>
</evidence>
<evidence type="ECO:0000256" key="4">
    <source>
        <dbReference type="ARBA" id="ARBA00022692"/>
    </source>
</evidence>
<evidence type="ECO:0000256" key="7">
    <source>
        <dbReference type="SAM" id="Phobius"/>
    </source>
</evidence>
<keyword evidence="3" id="KW-0808">Transferase</keyword>
<name>A0ABD1LI03_9FABA</name>
<gene>
    <name evidence="8" type="ORF">Fmac_027480</name>
</gene>
<sequence>MSFYSLGMALIKDIPDIEGDRAYGIESFAAVFGPKRIFWTSVSLFEMAFGAAFLAGATSPSLLIKFISGVGNVVLALVLWYHAKSTDFRSKKSISSFFKLIWKLLCVEYLLMPLVR</sequence>
<evidence type="ECO:0000313" key="9">
    <source>
        <dbReference type="Proteomes" id="UP001603857"/>
    </source>
</evidence>
<comment type="caution">
    <text evidence="8">The sequence shown here is derived from an EMBL/GenBank/DDBJ whole genome shotgun (WGS) entry which is preliminary data.</text>
</comment>
<dbReference type="EMBL" id="JBGMDY010000009">
    <property type="protein sequence ID" value="KAL2323101.1"/>
    <property type="molecule type" value="Genomic_DNA"/>
</dbReference>
<accession>A0ABD1LI03</accession>
<evidence type="ECO:0000256" key="3">
    <source>
        <dbReference type="ARBA" id="ARBA00022679"/>
    </source>
</evidence>
<keyword evidence="5 7" id="KW-1133">Transmembrane helix</keyword>
<dbReference type="GO" id="GO:0016740">
    <property type="term" value="F:transferase activity"/>
    <property type="evidence" value="ECO:0007669"/>
    <property type="project" value="UniProtKB-KW"/>
</dbReference>
<feature type="transmembrane region" description="Helical" evidence="7">
    <location>
        <begin position="93"/>
        <end position="112"/>
    </location>
</feature>
<comment type="similarity">
    <text evidence="2">Belongs to the UbiA prenyltransferase family.</text>
</comment>
<feature type="transmembrane region" description="Helical" evidence="7">
    <location>
        <begin position="37"/>
        <end position="56"/>
    </location>
</feature>
<dbReference type="Gene3D" id="1.20.120.1780">
    <property type="entry name" value="UbiA prenyltransferase"/>
    <property type="match status" value="1"/>
</dbReference>
<dbReference type="PANTHER" id="PTHR43009">
    <property type="entry name" value="HOMOGENTISATE SOLANESYLTRANSFERASE, CHLOROPLASTIC"/>
    <property type="match status" value="1"/>
</dbReference>